<dbReference type="InterPro" id="IPR001054">
    <property type="entry name" value="A/G_cyclase"/>
</dbReference>
<keyword evidence="2 11" id="KW-0812">Transmembrane</keyword>
<evidence type="ECO:0000256" key="8">
    <source>
        <dbReference type="ARBA" id="ARBA00023239"/>
    </source>
</evidence>
<dbReference type="CDD" id="cd07302">
    <property type="entry name" value="CHD"/>
    <property type="match status" value="1"/>
</dbReference>
<keyword evidence="5 9" id="KW-0802">TPR repeat</keyword>
<comment type="caution">
    <text evidence="13">The sequence shown here is derived from an EMBL/GenBank/DDBJ whole genome shotgun (WGS) entry which is preliminary data.</text>
</comment>
<dbReference type="SUPFAM" id="SSF55073">
    <property type="entry name" value="Nucleotide cyclase"/>
    <property type="match status" value="1"/>
</dbReference>
<dbReference type="InterPro" id="IPR013105">
    <property type="entry name" value="TPR_2"/>
</dbReference>
<evidence type="ECO:0000256" key="1">
    <source>
        <dbReference type="ARBA" id="ARBA00004370"/>
    </source>
</evidence>
<evidence type="ECO:0000256" key="4">
    <source>
        <dbReference type="ARBA" id="ARBA00022741"/>
    </source>
</evidence>
<dbReference type="Gene3D" id="3.30.70.1230">
    <property type="entry name" value="Nucleotide cyclase"/>
    <property type="match status" value="1"/>
</dbReference>
<feature type="transmembrane region" description="Helical" evidence="11">
    <location>
        <begin position="398"/>
        <end position="417"/>
    </location>
</feature>
<evidence type="ECO:0000256" key="9">
    <source>
        <dbReference type="PROSITE-ProRule" id="PRU00339"/>
    </source>
</evidence>
<evidence type="ECO:0000256" key="2">
    <source>
        <dbReference type="ARBA" id="ARBA00022692"/>
    </source>
</evidence>
<comment type="similarity">
    <text evidence="10">Belongs to the adenylyl cyclase class-4/guanylyl cyclase family.</text>
</comment>
<evidence type="ECO:0000256" key="5">
    <source>
        <dbReference type="ARBA" id="ARBA00022803"/>
    </source>
</evidence>
<evidence type="ECO:0000313" key="13">
    <source>
        <dbReference type="EMBL" id="MEL4457210.1"/>
    </source>
</evidence>
<dbReference type="Pfam" id="PF00211">
    <property type="entry name" value="Guanylate_cyc"/>
    <property type="match status" value="1"/>
</dbReference>
<keyword evidence="7 11" id="KW-0472">Membrane</keyword>
<dbReference type="InterPro" id="IPR029787">
    <property type="entry name" value="Nucleotide_cyclase"/>
</dbReference>
<dbReference type="SUPFAM" id="SSF48452">
    <property type="entry name" value="TPR-like"/>
    <property type="match status" value="2"/>
</dbReference>
<dbReference type="InterPro" id="IPR050401">
    <property type="entry name" value="Cyclic_nucleotide_synthase"/>
</dbReference>
<dbReference type="PROSITE" id="PS00452">
    <property type="entry name" value="GUANYLATE_CYCLASE_1"/>
    <property type="match status" value="1"/>
</dbReference>
<dbReference type="PROSITE" id="PS50293">
    <property type="entry name" value="TPR_REGION"/>
    <property type="match status" value="1"/>
</dbReference>
<keyword evidence="8 10" id="KW-0456">Lyase</keyword>
<evidence type="ECO:0000256" key="11">
    <source>
        <dbReference type="SAM" id="Phobius"/>
    </source>
</evidence>
<dbReference type="Pfam" id="PF07719">
    <property type="entry name" value="TPR_2"/>
    <property type="match status" value="1"/>
</dbReference>
<evidence type="ECO:0000256" key="10">
    <source>
        <dbReference type="RuleBase" id="RU000405"/>
    </source>
</evidence>
<feature type="repeat" description="TPR" evidence="9">
    <location>
        <begin position="164"/>
        <end position="197"/>
    </location>
</feature>
<comment type="subcellular location">
    <subcellularLocation>
        <location evidence="1">Membrane</location>
    </subcellularLocation>
</comment>
<dbReference type="PROSITE" id="PS50125">
    <property type="entry name" value="GUANYLATE_CYCLASE_2"/>
    <property type="match status" value="1"/>
</dbReference>
<dbReference type="InterPro" id="IPR018297">
    <property type="entry name" value="A/G_cyclase_CS"/>
</dbReference>
<name>A0ABU9L735_9FLAO</name>
<dbReference type="PANTHER" id="PTHR11920">
    <property type="entry name" value="GUANYLYL CYCLASE"/>
    <property type="match status" value="1"/>
</dbReference>
<feature type="repeat" description="TPR" evidence="9">
    <location>
        <begin position="124"/>
        <end position="157"/>
    </location>
</feature>
<dbReference type="Proteomes" id="UP001474120">
    <property type="component" value="Unassembled WGS sequence"/>
</dbReference>
<dbReference type="RefSeq" id="WP_342161371.1">
    <property type="nucleotide sequence ID" value="NZ_JBCDNA010000003.1"/>
</dbReference>
<dbReference type="EMBL" id="JBCDNA010000003">
    <property type="protein sequence ID" value="MEL4457210.1"/>
    <property type="molecule type" value="Genomic_DNA"/>
</dbReference>
<proteinExistence type="inferred from homology"/>
<keyword evidence="14" id="KW-1185">Reference proteome</keyword>
<accession>A0ABU9L735</accession>
<gene>
    <name evidence="13" type="ORF">AABB81_14980</name>
</gene>
<dbReference type="InterPro" id="IPR019734">
    <property type="entry name" value="TPR_rpt"/>
</dbReference>
<organism evidence="13 14">
    <name type="scientific">Lutimonas vermicola</name>
    <dbReference type="NCBI Taxonomy" id="414288"/>
    <lineage>
        <taxon>Bacteria</taxon>
        <taxon>Pseudomonadati</taxon>
        <taxon>Bacteroidota</taxon>
        <taxon>Flavobacteriia</taxon>
        <taxon>Flavobacteriales</taxon>
        <taxon>Flavobacteriaceae</taxon>
        <taxon>Lutimonas</taxon>
    </lineage>
</organism>
<dbReference type="PANTHER" id="PTHR11920:SF335">
    <property type="entry name" value="GUANYLATE CYCLASE"/>
    <property type="match status" value="1"/>
</dbReference>
<keyword evidence="6 11" id="KW-1133">Transmembrane helix</keyword>
<dbReference type="SMART" id="SM00044">
    <property type="entry name" value="CYCc"/>
    <property type="match status" value="1"/>
</dbReference>
<evidence type="ECO:0000259" key="12">
    <source>
        <dbReference type="PROSITE" id="PS50125"/>
    </source>
</evidence>
<feature type="repeat" description="TPR" evidence="9">
    <location>
        <begin position="204"/>
        <end position="237"/>
    </location>
</feature>
<reference evidence="13 14" key="1">
    <citation type="submission" date="2024-04" db="EMBL/GenBank/DDBJ databases">
        <title>whole genome sequencing of Lutimonas vermicola strain IMCC1616.</title>
        <authorList>
            <person name="Bae S.S."/>
        </authorList>
    </citation>
    <scope>NUCLEOTIDE SEQUENCE [LARGE SCALE GENOMIC DNA]</scope>
    <source>
        <strain evidence="13 14">IMCC1616</strain>
    </source>
</reference>
<keyword evidence="4" id="KW-0547">Nucleotide-binding</keyword>
<dbReference type="SMART" id="SM00028">
    <property type="entry name" value="TPR"/>
    <property type="match status" value="6"/>
</dbReference>
<dbReference type="Gene3D" id="1.25.40.10">
    <property type="entry name" value="Tetratricopeptide repeat domain"/>
    <property type="match status" value="2"/>
</dbReference>
<evidence type="ECO:0000256" key="6">
    <source>
        <dbReference type="ARBA" id="ARBA00022989"/>
    </source>
</evidence>
<evidence type="ECO:0000256" key="7">
    <source>
        <dbReference type="ARBA" id="ARBA00023136"/>
    </source>
</evidence>
<dbReference type="PROSITE" id="PS50005">
    <property type="entry name" value="TPR"/>
    <property type="match status" value="3"/>
</dbReference>
<keyword evidence="3" id="KW-0677">Repeat</keyword>
<feature type="domain" description="Guanylate cyclase" evidence="12">
    <location>
        <begin position="468"/>
        <end position="598"/>
    </location>
</feature>
<protein>
    <submittedName>
        <fullName evidence="13">Adenylate/guanylate cyclase domain-containing protein</fullName>
    </submittedName>
</protein>
<evidence type="ECO:0000256" key="3">
    <source>
        <dbReference type="ARBA" id="ARBA00022737"/>
    </source>
</evidence>
<sequence length="659" mass="75202">MFNKTTLVFLILFLQGFVLAFSQNNRIDSLKGLVDKQSKDTSMVTALNALCVEYLTEGNFAESFKYGAEANELATKLNDLEGKAYALKNIGIGYYYQGEYITVFDYWTQSLETFEAMRDTLGMSNMLNNLGGVYLSQGSSDKALEYFLKSLSFAEAMNDPLRITSVLPNIGAVYGQMGDYEKAIKYFNQMEQYLEILDDPQITTYYLMGIGEIYVKMNNYEKALKYYEDALVLNKDSERYPHNLTMLGTIESNLGNDEKAIDYMKLAYQEATSRNQQWDVVEALIALGRIYQDKDFELSVSSFEEAEELANENPINRSLRDIYQGLAQSYSNHGDYANAFKYQTKYLAQKDSLFNLETDDKIRGLQFDFDLSKKEDEIGLLEKEAEIQELQKRRQKNVIYATGIALFLIVLLALSLYRRYKFTQETNLIIETEKNRSESLLLNILPEETAQELKENGKVTAKSFEAVTVLFTDFVGFTAYAKNLKPEELVNSVDYYFSKFDEIIERHDIEKIKTIGDAYMCAGGLPEPDENHVFNVIEAAFEIIEFINQAKSTDLMGHQAFDIRIGVNTGPIVAGVVGTKKFAYDIWGDTVNVASRMETKSEPGKINVSESTYELIKDKYECEYRGEIDVKNKGMMKMFFVNGPKKPASEKTKTQEQRV</sequence>
<dbReference type="InterPro" id="IPR011990">
    <property type="entry name" value="TPR-like_helical_dom_sf"/>
</dbReference>
<dbReference type="Pfam" id="PF13424">
    <property type="entry name" value="TPR_12"/>
    <property type="match status" value="1"/>
</dbReference>
<evidence type="ECO:0000313" key="14">
    <source>
        <dbReference type="Proteomes" id="UP001474120"/>
    </source>
</evidence>